<keyword evidence="2" id="KW-1185">Reference proteome</keyword>
<evidence type="ECO:0000256" key="1">
    <source>
        <dbReference type="SAM" id="MobiDB-lite"/>
    </source>
</evidence>
<dbReference type="AlphaFoldDB" id="A0A914RB97"/>
<evidence type="ECO:0000313" key="2">
    <source>
        <dbReference type="Proteomes" id="UP000887564"/>
    </source>
</evidence>
<protein>
    <submittedName>
        <fullName evidence="3">Uncharacterized protein</fullName>
    </submittedName>
</protein>
<reference evidence="3" key="1">
    <citation type="submission" date="2022-11" db="UniProtKB">
        <authorList>
            <consortium name="WormBaseParasite"/>
        </authorList>
    </citation>
    <scope>IDENTIFICATION</scope>
</reference>
<feature type="region of interest" description="Disordered" evidence="1">
    <location>
        <begin position="39"/>
        <end position="66"/>
    </location>
</feature>
<evidence type="ECO:0000313" key="3">
    <source>
        <dbReference type="WBParaSite" id="PEQ_0000395101-mRNA-1"/>
    </source>
</evidence>
<organism evidence="2 3">
    <name type="scientific">Parascaris equorum</name>
    <name type="common">Equine roundworm</name>
    <dbReference type="NCBI Taxonomy" id="6256"/>
    <lineage>
        <taxon>Eukaryota</taxon>
        <taxon>Metazoa</taxon>
        <taxon>Ecdysozoa</taxon>
        <taxon>Nematoda</taxon>
        <taxon>Chromadorea</taxon>
        <taxon>Rhabditida</taxon>
        <taxon>Spirurina</taxon>
        <taxon>Ascaridomorpha</taxon>
        <taxon>Ascaridoidea</taxon>
        <taxon>Ascarididae</taxon>
        <taxon>Parascaris</taxon>
    </lineage>
</organism>
<dbReference type="WBParaSite" id="PEQ_0000395101-mRNA-1">
    <property type="protein sequence ID" value="PEQ_0000395101-mRNA-1"/>
    <property type="gene ID" value="PEQ_0000395101"/>
</dbReference>
<name>A0A914RB97_PAREQ</name>
<sequence length="66" mass="6927">MGLSAQGAGAQMNGVSTAKFYQKQATRCLSELSKKMAGPTIPFSVPNDSADTCGGERSTNWSLRAD</sequence>
<dbReference type="Proteomes" id="UP000887564">
    <property type="component" value="Unplaced"/>
</dbReference>
<accession>A0A914RB97</accession>
<proteinExistence type="predicted"/>
<feature type="compositionally biased region" description="Polar residues" evidence="1">
    <location>
        <begin position="57"/>
        <end position="66"/>
    </location>
</feature>